<reference evidence="1" key="1">
    <citation type="submission" date="2023-04" db="EMBL/GenBank/DDBJ databases">
        <title>Draft Genome sequencing of Naganishia species isolated from polar environments using Oxford Nanopore Technology.</title>
        <authorList>
            <person name="Leo P."/>
            <person name="Venkateswaran K."/>
        </authorList>
    </citation>
    <scope>NUCLEOTIDE SEQUENCE</scope>
    <source>
        <strain evidence="1">MNA-CCFEE 5425</strain>
    </source>
</reference>
<sequence>MGQKASKPAHEPPVAEQRNVAPSAQVVAPSAPTVTVKERRSPPRSVVKESSKQQPTASPAALPPSPPIVKQSAGSPSGQAGKAAASVQVGTSSTMAKSKAPVTQKQQIHQKHQSPVPILPPPKYPPATQKSRQSAQKSQQPAQAQQSAQKQHPNQQQTSSQKQPAVQKQPVPQKVAKQQSSQPQPSQHKQSVQGKPQNTHTQPGKAAKQPKQKKGGKQGQQQQQPRPTHVPAAKSKAMDHTKLPSKPASQPVGGSLRARMSSPPKLINAQVTTKATSTVSTSSLSAPVPSSKLNPSDPVGRMTEKRRLEEVDITPSISKPNNLPTKSPQGRAPKVARRDGDMDTSSALSLRAKPPSPSPPPAMLSRLTMDVDDEKEEGEISDEEMQEPSPPPTGKASLLERLRDAPVSVHPSSPAVSSTSGIGSLEARMDPALMARIDPRTSTEGPSNRLASRVSPVVPPAVAAQARYQAHVQARSSSAFGQSSTKCPVSPSTVNPAAAASFFASSSSVPALVPVSTEQQPRTKGVIGRSGNMTTVNGVAISTSDGQGESQLDEEGQRELIEIVVELHNKGIPSDELIQQGVPAQLVNRVMKALSKPAPTADTQPAGIPPSSRIPSARQTSLPPKPVADLPPKPTVTSTMSGSNFAHPEVDHDADVDMDIDDSEHEKSPQMASGAPFVSSAPGFMFLPPMHMMHMPFPPASVEPTLPIPSQHFEPSAPPLPPVSGPQPPPPPPVEPKLSLKEMKAKLLASRKTKQQSAMETDGTVLQPSDVNTPTFDDVAGSMATTPRLHESLWSSKTVVQDVMQNILEKTPSPPSPIPASFVPSATTSRLPSPKSDFEILPASAVPNSAHSRRPGAADFVDAPPSRLASSTFFRSNARKTFAPPQPKRLVVDLDDTSDESGTDGDDDEYDGMRQSESELYMDEATSLRLVHEAELRIALERKKAELAEKRAKLAAYAARKQAAAQLAAETATGNGSVTPDPQSIGLSVTPPAASESALATPTLEARVGSIAQTHVIPITRIATELTDAKSNMTSNRTQDKGKQREGAMTKSPLQAIAAASSSSAHFKPYQFFTPPPPTSSIRPNAESDTDILDSEALKKITLSRMMAEHRQRTGKAEDDPVVCKYELRGGACNDPDCPDFHMERDVVASHLVLPAKKTSPPHTATVRQHLHQLIRSKPDVPPKTLAAASPEVAKSGIEAKAAVLKAKLKRQRQAKALQERYQARKADVEQFLNEMRKSLRDRASSAGASAK</sequence>
<name>A0ACC2X021_9TREE</name>
<comment type="caution">
    <text evidence="1">The sequence shown here is derived from an EMBL/GenBank/DDBJ whole genome shotgun (WGS) entry which is preliminary data.</text>
</comment>
<accession>A0ACC2X021</accession>
<protein>
    <submittedName>
        <fullName evidence="1">Uncharacterized protein</fullName>
    </submittedName>
</protein>
<evidence type="ECO:0000313" key="1">
    <source>
        <dbReference type="EMBL" id="KAJ9116991.1"/>
    </source>
</evidence>
<organism evidence="1 2">
    <name type="scientific">Naganishia vaughanmartiniae</name>
    <dbReference type="NCBI Taxonomy" id="1424756"/>
    <lineage>
        <taxon>Eukaryota</taxon>
        <taxon>Fungi</taxon>
        <taxon>Dikarya</taxon>
        <taxon>Basidiomycota</taxon>
        <taxon>Agaricomycotina</taxon>
        <taxon>Tremellomycetes</taxon>
        <taxon>Filobasidiales</taxon>
        <taxon>Filobasidiaceae</taxon>
        <taxon>Naganishia</taxon>
    </lineage>
</organism>
<evidence type="ECO:0000313" key="2">
    <source>
        <dbReference type="Proteomes" id="UP001243375"/>
    </source>
</evidence>
<dbReference type="Proteomes" id="UP001243375">
    <property type="component" value="Unassembled WGS sequence"/>
</dbReference>
<keyword evidence="2" id="KW-1185">Reference proteome</keyword>
<dbReference type="EMBL" id="JASBWU010000013">
    <property type="protein sequence ID" value="KAJ9116991.1"/>
    <property type="molecule type" value="Genomic_DNA"/>
</dbReference>
<gene>
    <name evidence="1" type="ORF">QFC22_004649</name>
</gene>
<proteinExistence type="predicted"/>